<feature type="domain" description="TonB-dependent receptor plug" evidence="7">
    <location>
        <begin position="45"/>
        <end position="122"/>
    </location>
</feature>
<organism evidence="8 9">
    <name type="scientific">Parvularcula marina</name>
    <dbReference type="NCBI Taxonomy" id="2292771"/>
    <lineage>
        <taxon>Bacteria</taxon>
        <taxon>Pseudomonadati</taxon>
        <taxon>Pseudomonadota</taxon>
        <taxon>Alphaproteobacteria</taxon>
        <taxon>Parvularculales</taxon>
        <taxon>Parvularculaceae</taxon>
        <taxon>Parvularcula</taxon>
    </lineage>
</organism>
<evidence type="ECO:0000256" key="1">
    <source>
        <dbReference type="ARBA" id="ARBA00004442"/>
    </source>
</evidence>
<name>A0A371R878_9PROT</name>
<dbReference type="Pfam" id="PF00593">
    <property type="entry name" value="TonB_dep_Rec_b-barrel"/>
    <property type="match status" value="1"/>
</dbReference>
<comment type="similarity">
    <text evidence="4">Belongs to the TonB-dependent receptor family.</text>
</comment>
<dbReference type="RefSeq" id="WP_116393356.1">
    <property type="nucleotide sequence ID" value="NZ_QUQO01000002.1"/>
</dbReference>
<evidence type="ECO:0000259" key="6">
    <source>
        <dbReference type="Pfam" id="PF00593"/>
    </source>
</evidence>
<keyword evidence="2 4" id="KW-0472">Membrane</keyword>
<dbReference type="InParanoid" id="A0A371R878"/>
<dbReference type="Proteomes" id="UP000264589">
    <property type="component" value="Unassembled WGS sequence"/>
</dbReference>
<reference evidence="8 9" key="1">
    <citation type="submission" date="2018-08" db="EMBL/GenBank/DDBJ databases">
        <title>Parvularcula sp. SM1705, isolated from surface water of the South Sea China.</title>
        <authorList>
            <person name="Sun L."/>
        </authorList>
    </citation>
    <scope>NUCLEOTIDE SEQUENCE [LARGE SCALE GENOMIC DNA]</scope>
    <source>
        <strain evidence="8 9">SM1705</strain>
    </source>
</reference>
<dbReference type="InterPro" id="IPR000531">
    <property type="entry name" value="Beta-barrel_TonB"/>
</dbReference>
<dbReference type="Pfam" id="PF07715">
    <property type="entry name" value="Plug"/>
    <property type="match status" value="1"/>
</dbReference>
<evidence type="ECO:0000313" key="9">
    <source>
        <dbReference type="Proteomes" id="UP000264589"/>
    </source>
</evidence>
<dbReference type="AlphaFoldDB" id="A0A371R878"/>
<evidence type="ECO:0000256" key="2">
    <source>
        <dbReference type="ARBA" id="ARBA00023136"/>
    </source>
</evidence>
<dbReference type="EMBL" id="QUQO01000002">
    <property type="protein sequence ID" value="RFB01640.1"/>
    <property type="molecule type" value="Genomic_DNA"/>
</dbReference>
<sequence length="876" mass="96269">MNKFGKTAPSALLALAMCGIAGTAVAQEDEGDVIVVRGALVPDEKQNTAEISSLLDAEDFERQGDSDIASALKRVAGLSITDGKFPVARGLNERYSSATLNGVPIPSPEPLRRAAPLDIVPTRILAGSLAQKTYSPEYSAEFGGAAIDLRTVGVPNESFVSLKIGMEVDTETTLREGYFYDGSDTDVLGFDDGLRNLPGIADRAVREGVDAVGQIALDTAFEQDKTLLITEGDVPVNGSFSASVGLIIADTANYRIGTTTHVGYSNEWQFRDAFENRTEGTNLLNNSNSVTSDYDETRQEIGVNAFNTTGIEFGNGDHEIALTTYLLRSSLKSAKITSDTDNDVTQNEIRRESTSWLEREVWQGQLNGTHLFADMKDLEFAWRVAYGEASREEPYNRQTYRILSPTSGNYLYAEGEADENTIKFSELQDENFYFAGDFTLPFDVFGRTSELRFGGSYRDNSRSTLRRDFDFRSPQTGATGVISASPELAASRIDLIYSDVVLASNIINISARAGRLFPDASEASMEVTAAYALADVQLNDYLRASVGVRYEDSSEETSVTLTTANGGTQSFDPLEEEYFLPAVTLTWNPFGNIQVRGAYSQTITRPQFRELAVADFVDPNLGITLTGNPFLVNSEIDNYDVRAEWYFARNEFLTVGLFYKDITNPIEQYQTGREANTTSFLNAPSAEVYGVEVEFEKKFPLDEWFDGEQWYGKELFFATNYTWSESKVSADGIVTIARNSQGMFVPDTGDAAGRITDGRKLQGQSDHLFNLQLGIENIDTGTKLTGLVNYASERVLFAETVGGTGPAVLEQPPVSFDLVFSQDVEFMSADYGLGISVKNILGEDYSAYREDISGADAPFLEYDRGTKFSISLSRDF</sequence>
<keyword evidence="4" id="KW-0798">TonB box</keyword>
<gene>
    <name evidence="8" type="ORF">DX908_15300</name>
</gene>
<evidence type="ECO:0000256" key="3">
    <source>
        <dbReference type="ARBA" id="ARBA00023237"/>
    </source>
</evidence>
<keyword evidence="5" id="KW-0732">Signal</keyword>
<accession>A0A371R878</accession>
<proteinExistence type="inferred from homology"/>
<feature type="domain" description="TonB-dependent receptor-like beta-barrel" evidence="6">
    <location>
        <begin position="306"/>
        <end position="775"/>
    </location>
</feature>
<feature type="signal peptide" evidence="5">
    <location>
        <begin position="1"/>
        <end position="26"/>
    </location>
</feature>
<comment type="subcellular location">
    <subcellularLocation>
        <location evidence="1 4">Cell outer membrane</location>
    </subcellularLocation>
</comment>
<evidence type="ECO:0000313" key="8">
    <source>
        <dbReference type="EMBL" id="RFB01640.1"/>
    </source>
</evidence>
<dbReference type="Gene3D" id="2.170.130.10">
    <property type="entry name" value="TonB-dependent receptor, plug domain"/>
    <property type="match status" value="1"/>
</dbReference>
<dbReference type="InterPro" id="IPR012910">
    <property type="entry name" value="Plug_dom"/>
</dbReference>
<dbReference type="InterPro" id="IPR036942">
    <property type="entry name" value="Beta-barrel_TonB_sf"/>
</dbReference>
<protein>
    <recommendedName>
        <fullName evidence="10">TonB-dependent receptor</fullName>
    </recommendedName>
</protein>
<evidence type="ECO:0000259" key="7">
    <source>
        <dbReference type="Pfam" id="PF07715"/>
    </source>
</evidence>
<dbReference type="SUPFAM" id="SSF56935">
    <property type="entry name" value="Porins"/>
    <property type="match status" value="1"/>
</dbReference>
<comment type="caution">
    <text evidence="8">The sequence shown here is derived from an EMBL/GenBank/DDBJ whole genome shotgun (WGS) entry which is preliminary data.</text>
</comment>
<dbReference type="OrthoDB" id="9768470at2"/>
<keyword evidence="3" id="KW-0998">Cell outer membrane</keyword>
<evidence type="ECO:0008006" key="10">
    <source>
        <dbReference type="Google" id="ProtNLM"/>
    </source>
</evidence>
<dbReference type="PANTHER" id="PTHR40980:SF5">
    <property type="entry name" value="TONB-DEPENDENT RECEPTOR"/>
    <property type="match status" value="1"/>
</dbReference>
<feature type="chain" id="PRO_5016680924" description="TonB-dependent receptor" evidence="5">
    <location>
        <begin position="27"/>
        <end position="876"/>
    </location>
</feature>
<evidence type="ECO:0000256" key="4">
    <source>
        <dbReference type="RuleBase" id="RU003357"/>
    </source>
</evidence>
<dbReference type="Gene3D" id="2.40.170.20">
    <property type="entry name" value="TonB-dependent receptor, beta-barrel domain"/>
    <property type="match status" value="1"/>
</dbReference>
<dbReference type="GO" id="GO:0009279">
    <property type="term" value="C:cell outer membrane"/>
    <property type="evidence" value="ECO:0007669"/>
    <property type="project" value="UniProtKB-SubCell"/>
</dbReference>
<dbReference type="PANTHER" id="PTHR40980">
    <property type="entry name" value="PLUG DOMAIN-CONTAINING PROTEIN"/>
    <property type="match status" value="1"/>
</dbReference>
<dbReference type="InterPro" id="IPR037066">
    <property type="entry name" value="Plug_dom_sf"/>
</dbReference>
<evidence type="ECO:0000256" key="5">
    <source>
        <dbReference type="SAM" id="SignalP"/>
    </source>
</evidence>
<keyword evidence="9" id="KW-1185">Reference proteome</keyword>